<feature type="compositionally biased region" description="Pro residues" evidence="20">
    <location>
        <begin position="32"/>
        <end position="61"/>
    </location>
</feature>
<evidence type="ECO:0000256" key="12">
    <source>
        <dbReference type="ARBA" id="ARBA00023214"/>
    </source>
</evidence>
<organism evidence="22 23">
    <name type="scientific">Myodes glareolus</name>
    <name type="common">Bank vole</name>
    <name type="synonym">Clethrionomys glareolus</name>
    <dbReference type="NCBI Taxonomy" id="447135"/>
    <lineage>
        <taxon>Eukaryota</taxon>
        <taxon>Metazoa</taxon>
        <taxon>Chordata</taxon>
        <taxon>Craniata</taxon>
        <taxon>Vertebrata</taxon>
        <taxon>Euteleostomi</taxon>
        <taxon>Mammalia</taxon>
        <taxon>Eutheria</taxon>
        <taxon>Euarchontoglires</taxon>
        <taxon>Glires</taxon>
        <taxon>Rodentia</taxon>
        <taxon>Myomorpha</taxon>
        <taxon>Muroidea</taxon>
        <taxon>Cricetidae</taxon>
        <taxon>Arvicolinae</taxon>
        <taxon>Myodes</taxon>
    </lineage>
</organism>
<dbReference type="Proteomes" id="UP001488838">
    <property type="component" value="Unassembled WGS sequence"/>
</dbReference>
<evidence type="ECO:0000256" key="1">
    <source>
        <dbReference type="ARBA" id="ARBA00004651"/>
    </source>
</evidence>
<feature type="region of interest" description="Disordered" evidence="20">
    <location>
        <begin position="1"/>
        <end position="79"/>
    </location>
</feature>
<dbReference type="PROSITE" id="PS50250">
    <property type="entry name" value="PCI"/>
    <property type="match status" value="1"/>
</dbReference>
<evidence type="ECO:0000256" key="5">
    <source>
        <dbReference type="ARBA" id="ARBA00022692"/>
    </source>
</evidence>
<keyword evidence="7 19" id="KW-0406">Ion transport</keyword>
<feature type="region of interest" description="Disordered" evidence="20">
    <location>
        <begin position="831"/>
        <end position="857"/>
    </location>
</feature>
<evidence type="ECO:0000259" key="21">
    <source>
        <dbReference type="PROSITE" id="PS50250"/>
    </source>
</evidence>
<proteinExistence type="inferred from homology"/>
<dbReference type="Pfam" id="PF04906">
    <property type="entry name" value="Tweety"/>
    <property type="match status" value="1"/>
</dbReference>
<comment type="catalytic activity">
    <reaction evidence="14">
        <text>chloride(in) = chloride(out)</text>
        <dbReference type="Rhea" id="RHEA:29823"/>
        <dbReference type="ChEBI" id="CHEBI:17996"/>
    </reaction>
</comment>
<evidence type="ECO:0000256" key="8">
    <source>
        <dbReference type="ARBA" id="ARBA00023136"/>
    </source>
</evidence>
<evidence type="ECO:0000256" key="2">
    <source>
        <dbReference type="ARBA" id="ARBA00009849"/>
    </source>
</evidence>
<comment type="catalytic activity">
    <reaction evidence="15">
        <text>L-glutamate(out) = L-glutamate(in)</text>
        <dbReference type="Rhea" id="RHEA:66336"/>
        <dbReference type="ChEBI" id="CHEBI:29985"/>
    </reaction>
    <physiologicalReaction direction="right-to-left" evidence="15">
        <dbReference type="Rhea" id="RHEA:66338"/>
    </physiologicalReaction>
</comment>
<evidence type="ECO:0000256" key="10">
    <source>
        <dbReference type="ARBA" id="ARBA00023173"/>
    </source>
</evidence>
<keyword evidence="3 19" id="KW-0813">Transport</keyword>
<comment type="subunit">
    <text evidence="17">Homotetramer; disulfide-linked. Homodimer.</text>
</comment>
<evidence type="ECO:0000256" key="18">
    <source>
        <dbReference type="ARBA" id="ARBA00065707"/>
    </source>
</evidence>
<evidence type="ECO:0000256" key="3">
    <source>
        <dbReference type="ARBA" id="ARBA00022448"/>
    </source>
</evidence>
<evidence type="ECO:0000256" key="14">
    <source>
        <dbReference type="ARBA" id="ARBA00024167"/>
    </source>
</evidence>
<keyword evidence="8 19" id="KW-0472">Membrane</keyword>
<reference evidence="22 23" key="1">
    <citation type="journal article" date="2023" name="bioRxiv">
        <title>Conserved and derived expression patterns and positive selection on dental genes reveal complex evolutionary context of ever-growing rodent molars.</title>
        <authorList>
            <person name="Calamari Z.T."/>
            <person name="Song A."/>
            <person name="Cohen E."/>
            <person name="Akter M."/>
            <person name="Roy R.D."/>
            <person name="Hallikas O."/>
            <person name="Christensen M.M."/>
            <person name="Li P."/>
            <person name="Marangoni P."/>
            <person name="Jernvall J."/>
            <person name="Klein O.D."/>
        </authorList>
    </citation>
    <scope>NUCLEOTIDE SEQUENCE [LARGE SCALE GENOMIC DNA]</scope>
    <source>
        <strain evidence="22">V071</strain>
    </source>
</reference>
<evidence type="ECO:0000256" key="6">
    <source>
        <dbReference type="ARBA" id="ARBA00022989"/>
    </source>
</evidence>
<dbReference type="GO" id="GO:0005886">
    <property type="term" value="C:plasma membrane"/>
    <property type="evidence" value="ECO:0007669"/>
    <property type="project" value="UniProtKB-SubCell"/>
</dbReference>
<feature type="transmembrane region" description="Helical" evidence="19">
    <location>
        <begin position="320"/>
        <end position="339"/>
    </location>
</feature>
<evidence type="ECO:0000256" key="13">
    <source>
        <dbReference type="ARBA" id="ARBA00023303"/>
    </source>
</evidence>
<keyword evidence="9" id="KW-1015">Disulfide bond</keyword>
<feature type="region of interest" description="Disordered" evidence="20">
    <location>
        <begin position="1093"/>
        <end position="1135"/>
    </location>
</feature>
<evidence type="ECO:0000256" key="16">
    <source>
        <dbReference type="ARBA" id="ARBA00044730"/>
    </source>
</evidence>
<dbReference type="Pfam" id="PF03399">
    <property type="entry name" value="SAC3_GANP"/>
    <property type="match status" value="1"/>
</dbReference>
<keyword evidence="5 19" id="KW-0812">Transmembrane</keyword>
<dbReference type="EMBL" id="JBBHLL010000565">
    <property type="protein sequence ID" value="KAK7800198.1"/>
    <property type="molecule type" value="Genomic_DNA"/>
</dbReference>
<evidence type="ECO:0000256" key="11">
    <source>
        <dbReference type="ARBA" id="ARBA00023180"/>
    </source>
</evidence>
<feature type="region of interest" description="Disordered" evidence="20">
    <location>
        <begin position="963"/>
        <end position="1080"/>
    </location>
</feature>
<name>A0AAW0HFF1_MYOGA</name>
<evidence type="ECO:0000256" key="4">
    <source>
        <dbReference type="ARBA" id="ARBA00022475"/>
    </source>
</evidence>
<keyword evidence="12 19" id="KW-0868">Chloride</keyword>
<feature type="transmembrane region" description="Helical" evidence="19">
    <location>
        <begin position="166"/>
        <end position="188"/>
    </location>
</feature>
<keyword evidence="23" id="KW-1185">Reference proteome</keyword>
<keyword evidence="11" id="KW-0325">Glycoprotein</keyword>
<dbReference type="InterPro" id="IPR006990">
    <property type="entry name" value="Tweety"/>
</dbReference>
<dbReference type="CDD" id="cd07912">
    <property type="entry name" value="Tweety_N"/>
    <property type="match status" value="1"/>
</dbReference>
<feature type="compositionally biased region" description="Low complexity" evidence="20">
    <location>
        <begin position="62"/>
        <end position="79"/>
    </location>
</feature>
<dbReference type="FunFam" id="1.25.40.990:FF:000002">
    <property type="entry name" value="Leukocyte receptor cluster member 8 homolog"/>
    <property type="match status" value="1"/>
</dbReference>
<comment type="subcellular location">
    <subcellularLocation>
        <location evidence="1">Cell membrane</location>
        <topology evidence="1">Multi-pass membrane protein</topology>
    </subcellularLocation>
</comment>
<keyword evidence="10 19" id="KW-0869">Chloride channel</keyword>
<feature type="region of interest" description="Disordered" evidence="20">
    <location>
        <begin position="1179"/>
        <end position="1339"/>
    </location>
</feature>
<dbReference type="InterPro" id="IPR005062">
    <property type="entry name" value="SAC3/GANP/THP3_conserved"/>
</dbReference>
<keyword evidence="6 19" id="KW-1133">Transmembrane helix</keyword>
<dbReference type="GO" id="GO:0072320">
    <property type="term" value="F:volume-sensitive chloride channel activity"/>
    <property type="evidence" value="ECO:0007669"/>
    <property type="project" value="TreeGrafter"/>
</dbReference>
<feature type="transmembrane region" description="Helical" evidence="19">
    <location>
        <begin position="121"/>
        <end position="145"/>
    </location>
</feature>
<dbReference type="GO" id="GO:0005229">
    <property type="term" value="F:intracellularly calcium-gated chloride channel activity"/>
    <property type="evidence" value="ECO:0007669"/>
    <property type="project" value="TreeGrafter"/>
</dbReference>
<evidence type="ECO:0000313" key="22">
    <source>
        <dbReference type="EMBL" id="KAK7800198.1"/>
    </source>
</evidence>
<gene>
    <name evidence="22" type="ORF">U0070_017961</name>
</gene>
<evidence type="ECO:0000313" key="23">
    <source>
        <dbReference type="Proteomes" id="UP001488838"/>
    </source>
</evidence>
<feature type="compositionally biased region" description="Polar residues" evidence="20">
    <location>
        <begin position="1022"/>
        <end position="1049"/>
    </location>
</feature>
<evidence type="ECO:0000256" key="19">
    <source>
        <dbReference type="RuleBase" id="RU361114"/>
    </source>
</evidence>
<protein>
    <recommendedName>
        <fullName evidence="19">Protein tweety homolog</fullName>
    </recommendedName>
</protein>
<comment type="subunit">
    <text evidence="18">May be part of a SEM1-containing complex.</text>
</comment>
<comment type="caution">
    <text evidence="22">The sequence shown here is derived from an EMBL/GenBank/DDBJ whole genome shotgun (WGS) entry which is preliminary data.</text>
</comment>
<dbReference type="PANTHER" id="PTHR12424:SF5">
    <property type="entry name" value="PROTEIN TWEETY HOMOLOG 1"/>
    <property type="match status" value="1"/>
</dbReference>
<keyword evidence="4" id="KW-1003">Cell membrane</keyword>
<feature type="compositionally biased region" description="Low complexity" evidence="20">
    <location>
        <begin position="1256"/>
        <end position="1271"/>
    </location>
</feature>
<evidence type="ECO:0000256" key="7">
    <source>
        <dbReference type="ARBA" id="ARBA00023065"/>
    </source>
</evidence>
<dbReference type="PANTHER" id="PTHR12424">
    <property type="entry name" value="TWEETY-RELATED"/>
    <property type="match status" value="1"/>
</dbReference>
<comment type="function">
    <text evidence="16">Calcium-independent, swelling-dependent volume-regulated anion channel (VRAC-swell) which plays a pivotal role in the process of regulatory volume decrease (RVD) in the brain through the efflux of anions like chloride and organic osmolytes like glutamate.</text>
</comment>
<feature type="compositionally biased region" description="Polar residues" evidence="20">
    <location>
        <begin position="963"/>
        <end position="986"/>
    </location>
</feature>
<dbReference type="GO" id="GO:0030868">
    <property type="term" value="C:smooth endoplasmic reticulum membrane"/>
    <property type="evidence" value="ECO:0007669"/>
    <property type="project" value="TreeGrafter"/>
</dbReference>
<evidence type="ECO:0000256" key="9">
    <source>
        <dbReference type="ARBA" id="ARBA00023157"/>
    </source>
</evidence>
<evidence type="ECO:0000256" key="20">
    <source>
        <dbReference type="SAM" id="MobiDB-lite"/>
    </source>
</evidence>
<comment type="caution">
    <text evidence="19">Lacks conserved residue(s) required for the propagation of feature annotation.</text>
</comment>
<dbReference type="Gene3D" id="1.25.40.990">
    <property type="match status" value="1"/>
</dbReference>
<comment type="function">
    <text evidence="19">Probable chloride channel.</text>
</comment>
<dbReference type="InterPro" id="IPR000717">
    <property type="entry name" value="PCI_dom"/>
</dbReference>
<dbReference type="GO" id="GO:0034707">
    <property type="term" value="C:chloride channel complex"/>
    <property type="evidence" value="ECO:0007669"/>
    <property type="project" value="UniProtKB-UniRule"/>
</dbReference>
<accession>A0AAW0HFF1</accession>
<feature type="domain" description="PCI" evidence="21">
    <location>
        <begin position="1480"/>
        <end position="1644"/>
    </location>
</feature>
<sequence>WEPGEGGATGLTAHTTLPLPPVAARGSTEAPAAPPPPQSPPPALRAPAPGSPANPAPPAPRTAPRLPARSAQLPLPGAMGAPPGYRPSAWVHLLHQLPRADFQLRPVPSGFAPRDQEYQQALLLVAALAGLGLGLSLIFIAVYLIRFCCCRPPEPPGAKSPPPGGGCVTWSCIAALLVGCAGIGIGFYGNSETSDGVSQLSSALLHANHTLSTIDDLVLETVERLGEAVRTELTTLEEVLSERVELVAATRGARRQAEAVAQHLQGLAFWQGVSLSPVQVAEDVTFVEEYRWLAYVLLLLLVLLVCLFTLLGLAKQSKWLVVVMTAMSLLVLVLSWGSMGLEAATAVGLSDFCSNPDTYVLNLTEEETGLSSDILNYYFLCNQAVSNPFQQRLTLSQRALASIHSQLQGLEREAVPQFPAAQKPLLSLEETLNVTEGSFHQLVALLHCRSLHKDYGSALRGLCEDALEGLLFLMLFSLLSAGALATTLCSLPRAWALFPPSDDYDDTDDDDPFNPQVQTLVCGGRLGCQLLGLRDGIQALCAVAVFHLSLPSSLEWSLLLAQGTAEMAEQGSGLAGKGADLQPGVPHLWLAAGIVLGGTKGGSLQFTANASIWESLRRLSPWGHRPHPAPSLLITPTRNCVGGIGGGWFKASGDIHWLYATRGGYRRPGDAITPRTFQPQKSLPVTERYRGCRVFALDHRDSFRLRARRARACLVGLTDAAPSVCEGCGRPRMRPGFVCARQATLRERTRFRFATVPGNAADPSTLGAPLAAPLTRCYAGRRVALGNPERPSSRLGAQARPGWWRTAGIKEGRLGSGWPPSPPGVVDPMPAGQPDSEKAVWLPRSTPYTPRSRWRPTSSQYGMVAGASRENGMETPMHENPEWEKARQALASISKAGAASSSKASSSGPVASAQYVSQAEASALQQQQQYYQWYQQYNYAYPYSYYYPMSMYQSYGSPSQYGMASSYGSATAQQPSAPQHQGTLNQPPVPGMDESMAYQASPQQLPAAQPPQPSNPQHGTHGLSNGPQPGTAPATQHSQAGAPTGQTYGPHSYSEPAKPKKGQQLWTRMKPAPGTGGLKFNIQKRPFAVTNQNFSSNTEGQHSSFSSQPSSEKAQNHSGPSGRGNLSGKPDDWPQDMKEYVERCFTACESEEDKDRTEKLLKEVLQARLQDGSAYTIDWSREPLPGLTREPVTESPKKKRWEAPSSLHPPRGAGSVTRGGGAQSQRGTPGSGGAGRARGSSFAKFGNRNVFMKDNSSSSSTDSRSRSSSRSPTRHFRRSDSHSDSDSSYSGNECHPVGRRNPPPKGRGGRGAHMDRGRGRAQRGKRHDLAPTKRSRKKMAAIECEDPERELKKQKRAARFQHGHSRRLRLEPLVLQMSNLESSGADPDWQELQIVGTCPDITKHYLRLTCAPDPSTVRPVAVLKKSLCMVKSHWKEKQDYAFACEQMKSIRQDLTVQGIRTEFTVEVYETHARIALEKGDHEEFNQCQTQLKSLYAENLAGNVGEFTAYRILYYIFTKNSGDITTELAYLTRELKADPCVSHALALRAAWALGNYHRFFRLYCHAPCMSGYLVDKFADRERKAALKAMIKTFRPALPVSYLQAELAFEGEAACRAFLEPLGLSYTGPDNSSVDCRLSLAQLPAF</sequence>
<comment type="similarity">
    <text evidence="2 19">Belongs to the tweety family.</text>
</comment>
<feature type="transmembrane region" description="Helical" evidence="19">
    <location>
        <begin position="292"/>
        <end position="313"/>
    </location>
</feature>
<feature type="compositionally biased region" description="Polar residues" evidence="20">
    <location>
        <begin position="1093"/>
        <end position="1102"/>
    </location>
</feature>
<feature type="non-terminal residue" evidence="22">
    <location>
        <position position="1"/>
    </location>
</feature>
<evidence type="ECO:0000256" key="17">
    <source>
        <dbReference type="ARBA" id="ARBA00047042"/>
    </source>
</evidence>
<evidence type="ECO:0000256" key="15">
    <source>
        <dbReference type="ARBA" id="ARBA00044642"/>
    </source>
</evidence>
<keyword evidence="13 19" id="KW-0407">Ion channel</keyword>